<organism evidence="2 3">
    <name type="scientific">Haloferax marinum</name>
    <dbReference type="NCBI Taxonomy" id="2666143"/>
    <lineage>
        <taxon>Archaea</taxon>
        <taxon>Methanobacteriati</taxon>
        <taxon>Methanobacteriota</taxon>
        <taxon>Stenosarchaea group</taxon>
        <taxon>Halobacteria</taxon>
        <taxon>Halobacteriales</taxon>
        <taxon>Haloferacaceae</taxon>
        <taxon>Haloferax</taxon>
    </lineage>
</organism>
<reference evidence="2 3" key="1">
    <citation type="submission" date="2019-11" db="EMBL/GenBank/DDBJ databases">
        <title>Whole genome sequence of Haloferax sp. MBLA0078.</title>
        <authorList>
            <person name="Seo M.-J."/>
            <person name="Cho E.-S."/>
        </authorList>
    </citation>
    <scope>NUCLEOTIDE SEQUENCE [LARGE SCALE GENOMIC DNA]</scope>
    <source>
        <strain evidence="2 3">MBLA0078</strain>
    </source>
</reference>
<dbReference type="EMBL" id="WKJQ01000001">
    <property type="protein sequence ID" value="MRW96868.1"/>
    <property type="molecule type" value="Genomic_DNA"/>
</dbReference>
<feature type="compositionally biased region" description="Low complexity" evidence="1">
    <location>
        <begin position="223"/>
        <end position="244"/>
    </location>
</feature>
<dbReference type="AlphaFoldDB" id="A0A6A8G8E4"/>
<name>A0A6A8G8E4_9EURY</name>
<feature type="region of interest" description="Disordered" evidence="1">
    <location>
        <begin position="188"/>
        <end position="244"/>
    </location>
</feature>
<dbReference type="OrthoDB" id="342778at2157"/>
<protein>
    <submittedName>
        <fullName evidence="2">Uncharacterized protein</fullName>
    </submittedName>
</protein>
<accession>A0A6A8G8E4</accession>
<evidence type="ECO:0000313" key="3">
    <source>
        <dbReference type="Proteomes" id="UP000443423"/>
    </source>
</evidence>
<keyword evidence="3" id="KW-1185">Reference proteome</keyword>
<proteinExistence type="predicted"/>
<evidence type="ECO:0000256" key="1">
    <source>
        <dbReference type="SAM" id="MobiDB-lite"/>
    </source>
</evidence>
<dbReference type="Proteomes" id="UP000443423">
    <property type="component" value="Unassembled WGS sequence"/>
</dbReference>
<evidence type="ECO:0000313" key="2">
    <source>
        <dbReference type="EMBL" id="MRW96868.1"/>
    </source>
</evidence>
<sequence length="487" mass="53288">MVSGGPTGRRRETLVAHLERLDLQASLAFVADVWRARGFETAVDSGVVVARRSGQTTVLAPVCSRTIQKMSWWLRPHGDRDIDVVVSFGDNRRGQAVADHHGATHVDSVALVEMLLYALDRHEAERLCERHFGAPIDGLTPPLRTRTRQRIDRFERRVAHASRPTSRGATALVVFVLVLSVGAVSSGLVDSPLDQSTQPGVGSAGGSEAVNSEQPTVEPYEQPTPATARASAADSTTPSAPISSAFVGTVGEDELEPVEDGDLASVPGVSETGITNLTALSDAHEATFSNRSYTLWLDTYRPRDDHPNSTRVQYDTDVAVSGDTYLVVENVEAGRTRARVRTVNYDGSDWYVVEHQNGSQQTRKIDGETADPPIQFEPRQLNPSLVRQYLATRTTNVTGKVRVGNTTYYRIEGSQRPSIGGVEPVRDYQFVAYVDDRGTVSDATVTYGLVSGDGVYRVRFEWTYGNLDSTTIRQPSWTTQNEPRDGE</sequence>
<gene>
    <name evidence="2" type="ORF">GJR99_09825</name>
</gene>
<dbReference type="RefSeq" id="WP_151111667.1">
    <property type="nucleotide sequence ID" value="NZ_WKJQ01000001.1"/>
</dbReference>
<comment type="caution">
    <text evidence="2">The sequence shown here is derived from an EMBL/GenBank/DDBJ whole genome shotgun (WGS) entry which is preliminary data.</text>
</comment>